<accession>A0A5J4T5L6</accession>
<proteinExistence type="predicted"/>
<name>A0A5J4T5L6_9EUKA</name>
<dbReference type="AlphaFoldDB" id="A0A5J4T5L6"/>
<sequence>MLFVKNLLSEKINQSTAYTAKMRESVTNVVQQIEQYEKSGLSTGLIDALCTVLSQQNNSEIH</sequence>
<protein>
    <submittedName>
        <fullName evidence="1">Uncharacterized protein</fullName>
    </submittedName>
</protein>
<evidence type="ECO:0000313" key="2">
    <source>
        <dbReference type="Proteomes" id="UP000324800"/>
    </source>
</evidence>
<organism evidence="1 2">
    <name type="scientific">Streblomastix strix</name>
    <dbReference type="NCBI Taxonomy" id="222440"/>
    <lineage>
        <taxon>Eukaryota</taxon>
        <taxon>Metamonada</taxon>
        <taxon>Preaxostyla</taxon>
        <taxon>Oxymonadida</taxon>
        <taxon>Streblomastigidae</taxon>
        <taxon>Streblomastix</taxon>
    </lineage>
</organism>
<feature type="non-terminal residue" evidence="1">
    <location>
        <position position="62"/>
    </location>
</feature>
<reference evidence="1 2" key="1">
    <citation type="submission" date="2019-03" db="EMBL/GenBank/DDBJ databases">
        <title>Single cell metagenomics reveals metabolic interactions within the superorganism composed of flagellate Streblomastix strix and complex community of Bacteroidetes bacteria on its surface.</title>
        <authorList>
            <person name="Treitli S.C."/>
            <person name="Kolisko M."/>
            <person name="Husnik F."/>
            <person name="Keeling P."/>
            <person name="Hampl V."/>
        </authorList>
    </citation>
    <scope>NUCLEOTIDE SEQUENCE [LARGE SCALE GENOMIC DNA]</scope>
    <source>
        <strain evidence="1">ST1C</strain>
    </source>
</reference>
<evidence type="ECO:0000313" key="1">
    <source>
        <dbReference type="EMBL" id="KAA6352685.1"/>
    </source>
</evidence>
<gene>
    <name evidence="1" type="ORF">EZS28_051788</name>
</gene>
<comment type="caution">
    <text evidence="1">The sequence shown here is derived from an EMBL/GenBank/DDBJ whole genome shotgun (WGS) entry which is preliminary data.</text>
</comment>
<dbReference type="Proteomes" id="UP000324800">
    <property type="component" value="Unassembled WGS sequence"/>
</dbReference>
<dbReference type="EMBL" id="SNRW01039487">
    <property type="protein sequence ID" value="KAA6352685.1"/>
    <property type="molecule type" value="Genomic_DNA"/>
</dbReference>